<dbReference type="EMBL" id="CAEZXP010000003">
    <property type="protein sequence ID" value="CAB4698966.1"/>
    <property type="molecule type" value="Genomic_DNA"/>
</dbReference>
<name>A0A6J6PK70_9ZZZZ</name>
<accession>A0A6J6PK70</accession>
<dbReference type="AlphaFoldDB" id="A0A6J6PK70"/>
<proteinExistence type="predicted"/>
<evidence type="ECO:0000256" key="1">
    <source>
        <dbReference type="SAM" id="Phobius"/>
    </source>
</evidence>
<sequence>MTFSRSGRYGLVSDDRNAVYALRSMRNTKLLVAAAVVIGVALVVIGIVYLAEPAKSLPSFFPGHEAGSAHHHVKHGIASFFVGLAAFAFAWFQTGPKNKTA</sequence>
<keyword evidence="1" id="KW-0812">Transmembrane</keyword>
<feature type="transmembrane region" description="Helical" evidence="1">
    <location>
        <begin position="71"/>
        <end position="92"/>
    </location>
</feature>
<gene>
    <name evidence="2" type="ORF">UFOPK2399_01221</name>
</gene>
<organism evidence="2">
    <name type="scientific">freshwater metagenome</name>
    <dbReference type="NCBI Taxonomy" id="449393"/>
    <lineage>
        <taxon>unclassified sequences</taxon>
        <taxon>metagenomes</taxon>
        <taxon>ecological metagenomes</taxon>
    </lineage>
</organism>
<keyword evidence="1" id="KW-1133">Transmembrane helix</keyword>
<reference evidence="2" key="1">
    <citation type="submission" date="2020-05" db="EMBL/GenBank/DDBJ databases">
        <authorList>
            <person name="Chiriac C."/>
            <person name="Salcher M."/>
            <person name="Ghai R."/>
            <person name="Kavagutti S V."/>
        </authorList>
    </citation>
    <scope>NUCLEOTIDE SEQUENCE</scope>
</reference>
<evidence type="ECO:0000313" key="2">
    <source>
        <dbReference type="EMBL" id="CAB4698966.1"/>
    </source>
</evidence>
<keyword evidence="1" id="KW-0472">Membrane</keyword>
<feature type="transmembrane region" description="Helical" evidence="1">
    <location>
        <begin position="30"/>
        <end position="51"/>
    </location>
</feature>
<protein>
    <submittedName>
        <fullName evidence="2">Unannotated protein</fullName>
    </submittedName>
</protein>